<feature type="transmembrane region" description="Helical" evidence="9">
    <location>
        <begin position="240"/>
        <end position="258"/>
    </location>
</feature>
<keyword evidence="12" id="KW-1185">Reference proteome</keyword>
<evidence type="ECO:0000313" key="12">
    <source>
        <dbReference type="Proteomes" id="UP001597178"/>
    </source>
</evidence>
<dbReference type="Pfam" id="PF03553">
    <property type="entry name" value="Na_H_antiporter"/>
    <property type="match status" value="1"/>
</dbReference>
<evidence type="ECO:0000256" key="1">
    <source>
        <dbReference type="ARBA" id="ARBA00004651"/>
    </source>
</evidence>
<keyword evidence="5 9" id="KW-0812">Transmembrane</keyword>
<feature type="domain" description="Na+/H+ antiporter NhaC-like C-terminal" evidence="10">
    <location>
        <begin position="164"/>
        <end position="456"/>
    </location>
</feature>
<evidence type="ECO:0000313" key="11">
    <source>
        <dbReference type="EMBL" id="MFD1361887.1"/>
    </source>
</evidence>
<proteinExistence type="inferred from homology"/>
<feature type="transmembrane region" description="Helical" evidence="9">
    <location>
        <begin position="357"/>
        <end position="381"/>
    </location>
</feature>
<dbReference type="Proteomes" id="UP001597178">
    <property type="component" value="Unassembled WGS sequence"/>
</dbReference>
<dbReference type="InterPro" id="IPR018461">
    <property type="entry name" value="Na/H_Antiport_NhaC-like_C"/>
</dbReference>
<feature type="transmembrane region" description="Helical" evidence="9">
    <location>
        <begin position="79"/>
        <end position="106"/>
    </location>
</feature>
<organism evidence="11 12">
    <name type="scientific">Lentibacillus salinarum</name>
    <dbReference type="NCBI Taxonomy" id="446820"/>
    <lineage>
        <taxon>Bacteria</taxon>
        <taxon>Bacillati</taxon>
        <taxon>Bacillota</taxon>
        <taxon>Bacilli</taxon>
        <taxon>Bacillales</taxon>
        <taxon>Bacillaceae</taxon>
        <taxon>Lentibacillus</taxon>
    </lineage>
</organism>
<evidence type="ECO:0000256" key="7">
    <source>
        <dbReference type="ARBA" id="ARBA00023136"/>
    </source>
</evidence>
<comment type="subcellular location">
    <subcellularLocation>
        <location evidence="1">Cell membrane</location>
        <topology evidence="1">Multi-pass membrane protein</topology>
    </subcellularLocation>
</comment>
<gene>
    <name evidence="11" type="primary">nhaC</name>
    <name evidence="11" type="ORF">ACFQ4A_09500</name>
</gene>
<evidence type="ECO:0000256" key="5">
    <source>
        <dbReference type="ARBA" id="ARBA00022692"/>
    </source>
</evidence>
<evidence type="ECO:0000256" key="6">
    <source>
        <dbReference type="ARBA" id="ARBA00022989"/>
    </source>
</evidence>
<feature type="transmembrane region" description="Helical" evidence="9">
    <location>
        <begin position="313"/>
        <end position="337"/>
    </location>
</feature>
<sequence>MGNHEERQIRKPNLLEVSVVLILFLAIAFSFTGMFDLSIQLALFIALFIVILLGLRLGYKYNELQDALKDGISSGLDAVLILVAVGALIGTWIAGGIVPSIIYYGLEFIHPNVFLLATLILCAVTSLATGTSWGTAGTAGIAMVGVGEGLGIPLPMVVGAVLSGAYFGDKLSPLSDSTVLTASMAKVDIIEHIRSLLYVSVPAFVISGAAFTIVGFTYAADHVDLNRVESIMTAMGSTFNIGWWMLIPAVVVIVLLAMKKPAVPTISFGALLGVIWAVLFQNTDFIAALNTAYEGFSIESGHAFMDELLNRGGITGMLGSIVVILLGLGFGGLLNHIGALQAIVDAFANFIKNTGRLSVSTLLTGFFSNVFGCAMYVSLILTPKIMEKNYDRLNVDRRVLSRNTEVGGTLTSGMVPWSDNGIFMVAMFGVPTLQYVPYMWLSFAAIILVVIYGYTNKFIWYVEEESSEV</sequence>
<dbReference type="RefSeq" id="WP_382399889.1">
    <property type="nucleotide sequence ID" value="NZ_JBHTNH010000020.1"/>
</dbReference>
<feature type="transmembrane region" description="Helical" evidence="9">
    <location>
        <begin position="435"/>
        <end position="454"/>
    </location>
</feature>
<keyword evidence="3" id="KW-0050">Antiport</keyword>
<dbReference type="EMBL" id="JBHTNH010000020">
    <property type="protein sequence ID" value="MFD1361887.1"/>
    <property type="molecule type" value="Genomic_DNA"/>
</dbReference>
<keyword evidence="4" id="KW-1003">Cell membrane</keyword>
<evidence type="ECO:0000256" key="9">
    <source>
        <dbReference type="SAM" id="Phobius"/>
    </source>
</evidence>
<comment type="caution">
    <text evidence="11">The sequence shown here is derived from an EMBL/GenBank/DDBJ whole genome shotgun (WGS) entry which is preliminary data.</text>
</comment>
<keyword evidence="2" id="KW-0813">Transport</keyword>
<dbReference type="PANTHER" id="PTHR33451:SF3">
    <property type="entry name" value="MALATE-2H(+)_NA(+)-LACTATE ANTIPORTER"/>
    <property type="match status" value="1"/>
</dbReference>
<evidence type="ECO:0000259" key="10">
    <source>
        <dbReference type="Pfam" id="PF03553"/>
    </source>
</evidence>
<evidence type="ECO:0000256" key="4">
    <source>
        <dbReference type="ARBA" id="ARBA00022475"/>
    </source>
</evidence>
<feature type="transmembrane region" description="Helical" evidence="9">
    <location>
        <begin position="196"/>
        <end position="220"/>
    </location>
</feature>
<feature type="transmembrane region" description="Helical" evidence="9">
    <location>
        <begin position="12"/>
        <end position="31"/>
    </location>
</feature>
<evidence type="ECO:0000256" key="8">
    <source>
        <dbReference type="ARBA" id="ARBA00038435"/>
    </source>
</evidence>
<protein>
    <submittedName>
        <fullName evidence="11">Na+/H+ antiporter NhaC</fullName>
    </submittedName>
</protein>
<evidence type="ECO:0000256" key="2">
    <source>
        <dbReference type="ARBA" id="ARBA00022448"/>
    </source>
</evidence>
<feature type="transmembrane region" description="Helical" evidence="9">
    <location>
        <begin position="37"/>
        <end position="59"/>
    </location>
</feature>
<accession>A0ABW3ZUZ2</accession>
<feature type="transmembrane region" description="Helical" evidence="9">
    <location>
        <begin position="112"/>
        <end position="133"/>
    </location>
</feature>
<keyword evidence="6 9" id="KW-1133">Transmembrane helix</keyword>
<dbReference type="InterPro" id="IPR004770">
    <property type="entry name" value="Na/H_antiport_NhaC"/>
</dbReference>
<dbReference type="InterPro" id="IPR052180">
    <property type="entry name" value="NhaC_Na-H+_Antiporter"/>
</dbReference>
<keyword evidence="7 9" id="KW-0472">Membrane</keyword>
<evidence type="ECO:0000256" key="3">
    <source>
        <dbReference type="ARBA" id="ARBA00022449"/>
    </source>
</evidence>
<name>A0ABW3ZUZ2_9BACI</name>
<comment type="similarity">
    <text evidence="8">Belongs to the NhaC Na(+)/H(+) (TC 2.A.35) antiporter family.</text>
</comment>
<dbReference type="PANTHER" id="PTHR33451">
    <property type="entry name" value="MALATE-2H(+)/NA(+)-LACTATE ANTIPORTER"/>
    <property type="match status" value="1"/>
</dbReference>
<dbReference type="NCBIfam" id="TIGR00931">
    <property type="entry name" value="antiport_nhaC"/>
    <property type="match status" value="1"/>
</dbReference>
<reference evidence="12" key="1">
    <citation type="journal article" date="2019" name="Int. J. Syst. Evol. Microbiol.">
        <title>The Global Catalogue of Microorganisms (GCM) 10K type strain sequencing project: providing services to taxonomists for standard genome sequencing and annotation.</title>
        <authorList>
            <consortium name="The Broad Institute Genomics Platform"/>
            <consortium name="The Broad Institute Genome Sequencing Center for Infectious Disease"/>
            <person name="Wu L."/>
            <person name="Ma J."/>
        </authorList>
    </citation>
    <scope>NUCLEOTIDE SEQUENCE [LARGE SCALE GENOMIC DNA]</scope>
    <source>
        <strain evidence="12">CCUG 54822</strain>
    </source>
</reference>